<dbReference type="RefSeq" id="WP_354022808.1">
    <property type="nucleotide sequence ID" value="NZ_JBEPSJ010000001.1"/>
</dbReference>
<feature type="transmembrane region" description="Helical" evidence="10">
    <location>
        <begin position="357"/>
        <end position="381"/>
    </location>
</feature>
<gene>
    <name evidence="11" type="ORF">ABIE21_000077</name>
</gene>
<evidence type="ECO:0000313" key="11">
    <source>
        <dbReference type="EMBL" id="MET4580587.1"/>
    </source>
</evidence>
<protein>
    <recommendedName>
        <fullName evidence="13">Integral membrane protein</fullName>
    </recommendedName>
</protein>
<evidence type="ECO:0000256" key="10">
    <source>
        <dbReference type="SAM" id="Phobius"/>
    </source>
</evidence>
<evidence type="ECO:0000256" key="1">
    <source>
        <dbReference type="ARBA" id="ARBA00004477"/>
    </source>
</evidence>
<feature type="transmembrane region" description="Helical" evidence="10">
    <location>
        <begin position="12"/>
        <end position="32"/>
    </location>
</feature>
<keyword evidence="9 10" id="KW-0472">Membrane</keyword>
<keyword evidence="3" id="KW-0337">GPI-anchor biosynthesis</keyword>
<feature type="transmembrane region" description="Helical" evidence="10">
    <location>
        <begin position="136"/>
        <end position="157"/>
    </location>
</feature>
<keyword evidence="12" id="KW-1185">Reference proteome</keyword>
<keyword evidence="5" id="KW-0808">Transferase</keyword>
<name>A0ABV2QJA0_9MICO</name>
<keyword evidence="4" id="KW-0328">Glycosyltransferase</keyword>
<organism evidence="11 12">
    <name type="scientific">Conyzicola nivalis</name>
    <dbReference type="NCBI Taxonomy" id="1477021"/>
    <lineage>
        <taxon>Bacteria</taxon>
        <taxon>Bacillati</taxon>
        <taxon>Actinomycetota</taxon>
        <taxon>Actinomycetes</taxon>
        <taxon>Micrococcales</taxon>
        <taxon>Microbacteriaceae</taxon>
        <taxon>Conyzicola</taxon>
    </lineage>
</organism>
<feature type="transmembrane region" description="Helical" evidence="10">
    <location>
        <begin position="104"/>
        <end position="124"/>
    </location>
</feature>
<feature type="transmembrane region" description="Helical" evidence="10">
    <location>
        <begin position="177"/>
        <end position="210"/>
    </location>
</feature>
<feature type="transmembrane region" description="Helical" evidence="10">
    <location>
        <begin position="318"/>
        <end position="337"/>
    </location>
</feature>
<evidence type="ECO:0000256" key="2">
    <source>
        <dbReference type="ARBA" id="ARBA00004687"/>
    </source>
</evidence>
<evidence type="ECO:0000256" key="3">
    <source>
        <dbReference type="ARBA" id="ARBA00022502"/>
    </source>
</evidence>
<sequence>MRYRLTAWWARVLVVFVVSRVVTTAIMLSFAARQEANAWTGAHPGYLDFAKLWDGHWYFIIAVAGYPSELPLTDDGHVGESAWAFMPAYPGLIRGLMFVTGLDFRVLAVFVSVAFALATALMFYKLMRLVLPEGTALFAVVLYCFAPLSPILQVAYAESMHAFFLTLALYLLLKRDYWMLLPVVVVMSVTRPSGLAFALAMGLHVIYRWVVRERDPFPRREIVASVVVGASSVVAGFAWLLIAAAATGSLTAYIDTELAWRSAYVGYQELLPLTPWILAADFWIPGPLGILVLILSVGGFVGFMFTPWVRRLGPDIRFWVASYALYLLAVFFPQSSTFRLFVPFFPLWGALAQPRSWVYRLALVLLCVLGQVGWIHIAWWVDGYDWTPP</sequence>
<reference evidence="11 12" key="1">
    <citation type="submission" date="2024-06" db="EMBL/GenBank/DDBJ databases">
        <title>Sorghum-associated microbial communities from plants grown in Nebraska, USA.</title>
        <authorList>
            <person name="Schachtman D."/>
        </authorList>
    </citation>
    <scope>NUCLEOTIDE SEQUENCE [LARGE SCALE GENOMIC DNA]</scope>
    <source>
        <strain evidence="11 12">2857</strain>
    </source>
</reference>
<dbReference type="PANTHER" id="PTHR12468">
    <property type="entry name" value="GPI MANNOSYLTRANSFERASE 2"/>
    <property type="match status" value="1"/>
</dbReference>
<feature type="transmembrane region" description="Helical" evidence="10">
    <location>
        <begin position="222"/>
        <end position="246"/>
    </location>
</feature>
<keyword evidence="6 10" id="KW-0812">Transmembrane</keyword>
<comment type="subcellular location">
    <subcellularLocation>
        <location evidence="1">Endoplasmic reticulum membrane</location>
        <topology evidence="1">Multi-pass membrane protein</topology>
    </subcellularLocation>
</comment>
<feature type="transmembrane region" description="Helical" evidence="10">
    <location>
        <begin position="282"/>
        <end position="306"/>
    </location>
</feature>
<keyword evidence="7" id="KW-0256">Endoplasmic reticulum</keyword>
<evidence type="ECO:0000256" key="9">
    <source>
        <dbReference type="ARBA" id="ARBA00023136"/>
    </source>
</evidence>
<dbReference type="PANTHER" id="PTHR12468:SF2">
    <property type="entry name" value="GPI MANNOSYLTRANSFERASE 2"/>
    <property type="match status" value="1"/>
</dbReference>
<evidence type="ECO:0000256" key="7">
    <source>
        <dbReference type="ARBA" id="ARBA00022824"/>
    </source>
</evidence>
<comment type="pathway">
    <text evidence="2">Glycolipid biosynthesis; glycosylphosphatidylinositol-anchor biosynthesis.</text>
</comment>
<dbReference type="Proteomes" id="UP001549257">
    <property type="component" value="Unassembled WGS sequence"/>
</dbReference>
<evidence type="ECO:0000313" key="12">
    <source>
        <dbReference type="Proteomes" id="UP001549257"/>
    </source>
</evidence>
<evidence type="ECO:0000256" key="8">
    <source>
        <dbReference type="ARBA" id="ARBA00022989"/>
    </source>
</evidence>
<keyword evidence="8 10" id="KW-1133">Transmembrane helix</keyword>
<evidence type="ECO:0000256" key="6">
    <source>
        <dbReference type="ARBA" id="ARBA00022692"/>
    </source>
</evidence>
<proteinExistence type="predicted"/>
<evidence type="ECO:0000256" key="4">
    <source>
        <dbReference type="ARBA" id="ARBA00022676"/>
    </source>
</evidence>
<evidence type="ECO:0008006" key="13">
    <source>
        <dbReference type="Google" id="ProtNLM"/>
    </source>
</evidence>
<dbReference type="EMBL" id="JBEPSJ010000001">
    <property type="protein sequence ID" value="MET4580587.1"/>
    <property type="molecule type" value="Genomic_DNA"/>
</dbReference>
<dbReference type="InterPro" id="IPR007315">
    <property type="entry name" value="PIG-V/Gpi18"/>
</dbReference>
<evidence type="ECO:0000256" key="5">
    <source>
        <dbReference type="ARBA" id="ARBA00022679"/>
    </source>
</evidence>
<comment type="caution">
    <text evidence="11">The sequence shown here is derived from an EMBL/GenBank/DDBJ whole genome shotgun (WGS) entry which is preliminary data.</text>
</comment>
<accession>A0ABV2QJA0</accession>